<proteinExistence type="predicted"/>
<sequence length="77" mass="8577">MKLSNLAIGEKAIIQGIERGCPAEVHQRFLDLGFVHGAEIHIHNISPLKDPVAYSIYNTIISLRREDAERVLVTLAN</sequence>
<dbReference type="GeneID" id="82257520"/>
<evidence type="ECO:0000313" key="3">
    <source>
        <dbReference type="EMBL" id="KZE76506.1"/>
    </source>
</evidence>
<dbReference type="AlphaFoldDB" id="A0A163WL62"/>
<evidence type="ECO:0000256" key="1">
    <source>
        <dbReference type="ARBA" id="ARBA00023004"/>
    </source>
</evidence>
<evidence type="ECO:0000313" key="6">
    <source>
        <dbReference type="Proteomes" id="UP000183077"/>
    </source>
</evidence>
<dbReference type="InterPro" id="IPR008988">
    <property type="entry name" value="Transcriptional_repressor_C"/>
</dbReference>
<dbReference type="SUPFAM" id="SSF50037">
    <property type="entry name" value="C-terminal domain of transcriptional repressors"/>
    <property type="match status" value="1"/>
</dbReference>
<dbReference type="GO" id="GO:0046914">
    <property type="term" value="F:transition metal ion binding"/>
    <property type="evidence" value="ECO:0007669"/>
    <property type="project" value="InterPro"/>
</dbReference>
<dbReference type="Proteomes" id="UP000076630">
    <property type="component" value="Unassembled WGS sequence"/>
</dbReference>
<dbReference type="SMART" id="SM00899">
    <property type="entry name" value="FeoA"/>
    <property type="match status" value="1"/>
</dbReference>
<dbReference type="Gene3D" id="2.30.30.90">
    <property type="match status" value="1"/>
</dbReference>
<reference evidence="4 6" key="2">
    <citation type="submission" date="2016-10" db="EMBL/GenBank/DDBJ databases">
        <authorList>
            <person name="de Groot N.N."/>
        </authorList>
    </citation>
    <scope>NUCLEOTIDE SEQUENCE [LARGE SCALE GENOMIC DNA]</scope>
    <source>
        <strain evidence="4 6">DSM 23048</strain>
    </source>
</reference>
<evidence type="ECO:0000313" key="5">
    <source>
        <dbReference type="Proteomes" id="UP000076630"/>
    </source>
</evidence>
<dbReference type="Pfam" id="PF04023">
    <property type="entry name" value="FeoA"/>
    <property type="match status" value="1"/>
</dbReference>
<organism evidence="3 5">
    <name type="scientific">Myroides marinus</name>
    <dbReference type="NCBI Taxonomy" id="703342"/>
    <lineage>
        <taxon>Bacteria</taxon>
        <taxon>Pseudomonadati</taxon>
        <taxon>Bacteroidota</taxon>
        <taxon>Flavobacteriia</taxon>
        <taxon>Flavobacteriales</taxon>
        <taxon>Flavobacteriaceae</taxon>
        <taxon>Myroides</taxon>
    </lineage>
</organism>
<dbReference type="RefSeq" id="WP_038985786.1">
    <property type="nucleotide sequence ID" value="NZ_FNYS01000010.1"/>
</dbReference>
<dbReference type="PANTHER" id="PTHR42954">
    <property type="entry name" value="FE(2+) TRANSPORT PROTEIN A"/>
    <property type="match status" value="1"/>
</dbReference>
<protein>
    <submittedName>
        <fullName evidence="4">Ferrous iron transport protein A</fullName>
    </submittedName>
    <submittedName>
        <fullName evidence="3">Iron transporter FeoA</fullName>
    </submittedName>
</protein>
<feature type="domain" description="Ferrous iron transporter FeoA-like" evidence="2">
    <location>
        <begin position="1"/>
        <end position="75"/>
    </location>
</feature>
<dbReference type="EMBL" id="FNYS01000010">
    <property type="protein sequence ID" value="SEJ05854.1"/>
    <property type="molecule type" value="Genomic_DNA"/>
</dbReference>
<dbReference type="Proteomes" id="UP000183077">
    <property type="component" value="Unassembled WGS sequence"/>
</dbReference>
<dbReference type="PANTHER" id="PTHR42954:SF2">
    <property type="entry name" value="FE(2+) TRANSPORT PROTEIN A"/>
    <property type="match status" value="1"/>
</dbReference>
<accession>A0A163WL62</accession>
<dbReference type="EMBL" id="LQNU01000076">
    <property type="protein sequence ID" value="KZE76506.1"/>
    <property type="molecule type" value="Genomic_DNA"/>
</dbReference>
<keyword evidence="5" id="KW-1185">Reference proteome</keyword>
<gene>
    <name evidence="3" type="ORF">AV926_15280</name>
    <name evidence="4" type="ORF">SAMN04488018_110111</name>
</gene>
<evidence type="ECO:0000313" key="4">
    <source>
        <dbReference type="EMBL" id="SEJ05854.1"/>
    </source>
</evidence>
<dbReference type="InterPro" id="IPR052713">
    <property type="entry name" value="FeoA"/>
</dbReference>
<keyword evidence="1" id="KW-0408">Iron</keyword>
<dbReference type="InterPro" id="IPR007167">
    <property type="entry name" value="Fe-transptr_FeoA-like"/>
</dbReference>
<evidence type="ECO:0000259" key="2">
    <source>
        <dbReference type="SMART" id="SM00899"/>
    </source>
</evidence>
<name>A0A163WL62_9FLAO</name>
<reference evidence="3 5" key="1">
    <citation type="submission" date="2016-01" db="EMBL/GenBank/DDBJ databases">
        <title>Whole genome sequencing of Myroides marinus L41.</title>
        <authorList>
            <person name="Hong K.W."/>
        </authorList>
    </citation>
    <scope>NUCLEOTIDE SEQUENCE [LARGE SCALE GENOMIC DNA]</scope>
    <source>
        <strain evidence="3 5">L41</strain>
    </source>
</reference>
<dbReference type="OrthoDB" id="9811076at2"/>
<dbReference type="InterPro" id="IPR038157">
    <property type="entry name" value="FeoA_core_dom"/>
</dbReference>